<evidence type="ECO:0000313" key="2">
    <source>
        <dbReference type="Proteomes" id="UP000703269"/>
    </source>
</evidence>
<accession>A0A9P3LM57</accession>
<evidence type="ECO:0000313" key="1">
    <source>
        <dbReference type="EMBL" id="GJF00469.1"/>
    </source>
</evidence>
<name>A0A9P3LM57_9APHY</name>
<gene>
    <name evidence="1" type="ORF">PsYK624_167570</name>
</gene>
<comment type="caution">
    <text evidence="1">The sequence shown here is derived from an EMBL/GenBank/DDBJ whole genome shotgun (WGS) entry which is preliminary data.</text>
</comment>
<reference evidence="1 2" key="1">
    <citation type="submission" date="2021-08" db="EMBL/GenBank/DDBJ databases">
        <title>Draft Genome Sequence of Phanerochaete sordida strain YK-624.</title>
        <authorList>
            <person name="Mori T."/>
            <person name="Dohra H."/>
            <person name="Suzuki T."/>
            <person name="Kawagishi H."/>
            <person name="Hirai H."/>
        </authorList>
    </citation>
    <scope>NUCLEOTIDE SEQUENCE [LARGE SCALE GENOMIC DNA]</scope>
    <source>
        <strain evidence="1 2">YK-624</strain>
    </source>
</reference>
<proteinExistence type="predicted"/>
<sequence length="159" mass="18168">MAHFDGEVVKAAIKATFSSKSDRKKFHKTWSGEPSVPLYGPRFTPPSFNDVNIRNANPLIEATIAYLKPITVVHPVFFPELKQCPRDKAHQSVSWDSAGRLLEAARSTGFCKRRRQSDISYAEWTATRTDRILPRLRQKRGERSGMHCFATTNDIFWKS</sequence>
<protein>
    <submittedName>
        <fullName evidence="1">Uncharacterized protein</fullName>
    </submittedName>
</protein>
<dbReference type="OrthoDB" id="2797511at2759"/>
<dbReference type="EMBL" id="BPQB01000157">
    <property type="protein sequence ID" value="GJF00469.1"/>
    <property type="molecule type" value="Genomic_DNA"/>
</dbReference>
<keyword evidence="2" id="KW-1185">Reference proteome</keyword>
<dbReference type="AlphaFoldDB" id="A0A9P3LM57"/>
<dbReference type="Proteomes" id="UP000703269">
    <property type="component" value="Unassembled WGS sequence"/>
</dbReference>
<organism evidence="1 2">
    <name type="scientific">Phanerochaete sordida</name>
    <dbReference type="NCBI Taxonomy" id="48140"/>
    <lineage>
        <taxon>Eukaryota</taxon>
        <taxon>Fungi</taxon>
        <taxon>Dikarya</taxon>
        <taxon>Basidiomycota</taxon>
        <taxon>Agaricomycotina</taxon>
        <taxon>Agaricomycetes</taxon>
        <taxon>Polyporales</taxon>
        <taxon>Phanerochaetaceae</taxon>
        <taxon>Phanerochaete</taxon>
    </lineage>
</organism>